<protein>
    <submittedName>
        <fullName evidence="2">Uncharacterized protein</fullName>
    </submittedName>
</protein>
<evidence type="ECO:0000313" key="3">
    <source>
        <dbReference type="Proteomes" id="UP000290889"/>
    </source>
</evidence>
<reference evidence="2 3" key="1">
    <citation type="submission" date="2019-01" db="EMBL/GenBank/DDBJ databases">
        <title>Muriicola soli sp. nov., isolated from soil.</title>
        <authorList>
            <person name="Kang H.J."/>
            <person name="Kim S.B."/>
        </authorList>
    </citation>
    <scope>NUCLEOTIDE SEQUENCE [LARGE SCALE GENOMIC DNA]</scope>
    <source>
        <strain evidence="2 3">MMS17-SY002</strain>
    </source>
</reference>
<dbReference type="KEGG" id="mur:EQY75_05660"/>
<dbReference type="EMBL" id="CP035544">
    <property type="protein sequence ID" value="QBA64067.1"/>
    <property type="molecule type" value="Genomic_DNA"/>
</dbReference>
<feature type="coiled-coil region" evidence="1">
    <location>
        <begin position="13"/>
        <end position="40"/>
    </location>
</feature>
<name>A0A411E923_9FLAO</name>
<organism evidence="2 3">
    <name type="scientific">Muriicola soli</name>
    <dbReference type="NCBI Taxonomy" id="2507538"/>
    <lineage>
        <taxon>Bacteria</taxon>
        <taxon>Pseudomonadati</taxon>
        <taxon>Bacteroidota</taxon>
        <taxon>Flavobacteriia</taxon>
        <taxon>Flavobacteriales</taxon>
        <taxon>Flavobacteriaceae</taxon>
        <taxon>Muriicola</taxon>
    </lineage>
</organism>
<gene>
    <name evidence="2" type="ORF">EQY75_05660</name>
</gene>
<dbReference type="RefSeq" id="WP_129603634.1">
    <property type="nucleotide sequence ID" value="NZ_CP035544.1"/>
</dbReference>
<evidence type="ECO:0000256" key="1">
    <source>
        <dbReference type="SAM" id="Coils"/>
    </source>
</evidence>
<sequence>MGIFWDLMQQDELDAQKQKAESIEDRVTNLELELEKTRTILKKTLQALESHLQKDIDGDGKTGV</sequence>
<accession>A0A411E923</accession>
<keyword evidence="1" id="KW-0175">Coiled coil</keyword>
<dbReference type="AlphaFoldDB" id="A0A411E923"/>
<dbReference type="OrthoDB" id="827983at2"/>
<keyword evidence="3" id="KW-1185">Reference proteome</keyword>
<proteinExistence type="predicted"/>
<evidence type="ECO:0000313" key="2">
    <source>
        <dbReference type="EMBL" id="QBA64067.1"/>
    </source>
</evidence>
<dbReference type="Proteomes" id="UP000290889">
    <property type="component" value="Chromosome"/>
</dbReference>